<reference evidence="3 5" key="1">
    <citation type="submission" date="2023-11" db="EMBL/GenBank/DDBJ databases">
        <authorList>
            <person name="Hedman E."/>
            <person name="Englund M."/>
            <person name="Stromberg M."/>
            <person name="Nyberg Akerstrom W."/>
            <person name="Nylinder S."/>
            <person name="Jareborg N."/>
            <person name="Kallberg Y."/>
            <person name="Kronander E."/>
        </authorList>
    </citation>
    <scope>NUCLEOTIDE SEQUENCE [LARGE SCALE GENOMIC DNA]</scope>
</reference>
<dbReference type="InterPro" id="IPR003497">
    <property type="entry name" value="BRO_N_domain"/>
</dbReference>
<proteinExistence type="predicted"/>
<evidence type="ECO:0000313" key="5">
    <source>
        <dbReference type="Proteomes" id="UP001314205"/>
    </source>
</evidence>
<evidence type="ECO:0000259" key="2">
    <source>
        <dbReference type="PROSITE" id="PS51750"/>
    </source>
</evidence>
<evidence type="ECO:0000313" key="4">
    <source>
        <dbReference type="EMBL" id="CAK1579819.1"/>
    </source>
</evidence>
<dbReference type="PROSITE" id="PS51750">
    <property type="entry name" value="BRO_N"/>
    <property type="match status" value="1"/>
</dbReference>
<sequence>MSLFHRKCTIGGVNADVWIAKQAEDNTFLYCAQSIIHLLGYTKPRNALQHIKPHWRKNWGEIKASLEPGCLGTIATTTPPTYPDSKSPARWQPNTVFIREAGVHTLITKSKLNAAKEFKLWLFDSVLPELRQTDGQDGRGNVEAVALPRRTVAAAANGSTTIGCYDKTLTDVQLELLRLKLELLEVNSKLAKYDITIAELKRNYERQLSEFKEGAYRMQLILKDLETPFNITSSTRVVAAATTTTQTFKEDYVTGYMVRGERRSRYRHHHQRSHHEEMKTV</sequence>
<dbReference type="EMBL" id="CAVLGL010000008">
    <property type="protein sequence ID" value="CAK1579819.1"/>
    <property type="molecule type" value="Genomic_DNA"/>
</dbReference>
<accession>A0AAV1K9N5</accession>
<dbReference type="EMBL" id="CAVLGL010000008">
    <property type="protein sequence ID" value="CAK1579816.1"/>
    <property type="molecule type" value="Genomic_DNA"/>
</dbReference>
<keyword evidence="1" id="KW-0175">Coiled coil</keyword>
<organism evidence="3 5">
    <name type="scientific">Parnassius mnemosyne</name>
    <name type="common">clouded apollo</name>
    <dbReference type="NCBI Taxonomy" id="213953"/>
    <lineage>
        <taxon>Eukaryota</taxon>
        <taxon>Metazoa</taxon>
        <taxon>Ecdysozoa</taxon>
        <taxon>Arthropoda</taxon>
        <taxon>Hexapoda</taxon>
        <taxon>Insecta</taxon>
        <taxon>Pterygota</taxon>
        <taxon>Neoptera</taxon>
        <taxon>Endopterygota</taxon>
        <taxon>Lepidoptera</taxon>
        <taxon>Glossata</taxon>
        <taxon>Ditrysia</taxon>
        <taxon>Papilionoidea</taxon>
        <taxon>Papilionidae</taxon>
        <taxon>Parnassiinae</taxon>
        <taxon>Parnassini</taxon>
        <taxon>Parnassius</taxon>
        <taxon>Driopa</taxon>
    </lineage>
</organism>
<feature type="coiled-coil region" evidence="1">
    <location>
        <begin position="183"/>
        <end position="210"/>
    </location>
</feature>
<dbReference type="AlphaFoldDB" id="A0AAV1K9N5"/>
<dbReference type="Pfam" id="PF02498">
    <property type="entry name" value="Bro-N"/>
    <property type="match status" value="1"/>
</dbReference>
<dbReference type="SMART" id="SM01040">
    <property type="entry name" value="Bro-N"/>
    <property type="match status" value="1"/>
</dbReference>
<dbReference type="Proteomes" id="UP001314205">
    <property type="component" value="Unassembled WGS sequence"/>
</dbReference>
<feature type="domain" description="Bro-N" evidence="2">
    <location>
        <begin position="10"/>
        <end position="134"/>
    </location>
</feature>
<keyword evidence="5" id="KW-1185">Reference proteome</keyword>
<protein>
    <recommendedName>
        <fullName evidence="2">Bro-N domain-containing protein</fullName>
    </recommendedName>
</protein>
<comment type="caution">
    <text evidence="3">The sequence shown here is derived from an EMBL/GenBank/DDBJ whole genome shotgun (WGS) entry which is preliminary data.</text>
</comment>
<name>A0AAV1K9N5_9NEOP</name>
<evidence type="ECO:0000256" key="1">
    <source>
        <dbReference type="SAM" id="Coils"/>
    </source>
</evidence>
<evidence type="ECO:0000313" key="3">
    <source>
        <dbReference type="EMBL" id="CAK1579816.1"/>
    </source>
</evidence>
<gene>
    <name evidence="3" type="ORF">PARMNEM_LOCUS1703</name>
    <name evidence="4" type="ORF">PARMNEM_LOCUS1706</name>
</gene>